<dbReference type="RefSeq" id="WP_164656601.1">
    <property type="nucleotide sequence ID" value="NZ_JAAIJR010000168.1"/>
</dbReference>
<gene>
    <name evidence="3" type="ORF">G3480_23385</name>
</gene>
<feature type="signal peptide" evidence="2">
    <location>
        <begin position="1"/>
        <end position="23"/>
    </location>
</feature>
<evidence type="ECO:0000256" key="1">
    <source>
        <dbReference type="SAM" id="MobiDB-lite"/>
    </source>
</evidence>
<reference evidence="3 4" key="2">
    <citation type="submission" date="2020-02" db="EMBL/GenBank/DDBJ databases">
        <title>Genome sequences of Thiorhodococcus mannitoliphagus and Thiorhodococcus minor, purple sulfur photosynthetic bacteria in the gammaproteobacterial family, Chromatiaceae.</title>
        <authorList>
            <person name="Aviles F.A."/>
            <person name="Meyer T.E."/>
            <person name="Kyndt J.A."/>
        </authorList>
    </citation>
    <scope>NUCLEOTIDE SEQUENCE [LARGE SCALE GENOMIC DNA]</scope>
    <source>
        <strain evidence="3 4">DSM 18266</strain>
    </source>
</reference>
<feature type="chain" id="PRO_5026786063" description="Arylsulfotransferase N-terminal domain-containing protein" evidence="2">
    <location>
        <begin position="24"/>
        <end position="646"/>
    </location>
</feature>
<dbReference type="GO" id="GO:0004062">
    <property type="term" value="F:aryl sulfotransferase activity"/>
    <property type="evidence" value="ECO:0007669"/>
    <property type="project" value="InterPro"/>
</dbReference>
<keyword evidence="4" id="KW-1185">Reference proteome</keyword>
<keyword evidence="2" id="KW-0732">Signal</keyword>
<sequence length="646" mass="70778">MRDSILFLAAATLIAIQGAPALGAVSLTTNLPSPQPAGASMLVTLTDDAETQVLYQLSLAPAEQPENRQVIYAYQSSNTLEWSSIRPGSYLLTGAVLDMNSGHQSTATLPFTILPAIPQGLNAPVVHPTRNPLVALYVAPPCGTAIRMRVRFVAPSIGIEQVTNPEWCMPEAPPHFLIAGMRENTTYLMQHEALGEDGMPLGRSQPISFTTGMAGITISPSTIQALAAPWVSQLEPVIWNSTMIGNPSTGLSPYPHATDLEGNLIWYLERAVWALRPSPNGTFWHITPNPETNTPNQLLTKADLLGNNLKQTNVTDLNMQLEQGGYADRINDIHHDVRELPNGDVAFIATVERLVTDLQGPGEVSVLGDMIIVTDGNLQIKWLWNGWDHLDPTRLATLGEVCSTGIAGCPPFYLADQTNDWMHANALAYTADGDFLLSVRHQDWVLKIDYDDGSGDGSILWRLGPDGDFARLGGSADDWFSHSHDPSYIADNRIILFDNSNLRCEAAAPPPDCQSRGQVWEIDEEAMTAELVFNQDLGEFAYAVGSAQQLSNGNYWLNSGILGTFMEPRTTIQELDPNGTAVLQTALNIPQYRSYRLRSLYASTEPWDRVTSEPRRPPHQQHRRGSAAALPGPSREERRRAVRPSP</sequence>
<feature type="compositionally biased region" description="Basic and acidic residues" evidence="1">
    <location>
        <begin position="606"/>
        <end position="616"/>
    </location>
</feature>
<feature type="region of interest" description="Disordered" evidence="1">
    <location>
        <begin position="606"/>
        <end position="646"/>
    </location>
</feature>
<dbReference type="Proteomes" id="UP000471640">
    <property type="component" value="Unassembled WGS sequence"/>
</dbReference>
<dbReference type="InterPro" id="IPR053143">
    <property type="entry name" value="Arylsulfate_ST"/>
</dbReference>
<comment type="caution">
    <text evidence="3">The sequence shown here is derived from an EMBL/GenBank/DDBJ whole genome shotgun (WGS) entry which is preliminary data.</text>
</comment>
<evidence type="ECO:0000313" key="4">
    <source>
        <dbReference type="Proteomes" id="UP000471640"/>
    </source>
</evidence>
<proteinExistence type="predicted"/>
<organism evidence="3 4">
    <name type="scientific">Thiorhodococcus mannitoliphagus</name>
    <dbReference type="NCBI Taxonomy" id="329406"/>
    <lineage>
        <taxon>Bacteria</taxon>
        <taxon>Pseudomonadati</taxon>
        <taxon>Pseudomonadota</taxon>
        <taxon>Gammaproteobacteria</taxon>
        <taxon>Chromatiales</taxon>
        <taxon>Chromatiaceae</taxon>
        <taxon>Thiorhodococcus</taxon>
    </lineage>
</organism>
<dbReference type="PANTHER" id="PTHR35340:SF5">
    <property type="entry name" value="ASST-DOMAIN-CONTAINING PROTEIN"/>
    <property type="match status" value="1"/>
</dbReference>
<reference evidence="4" key="1">
    <citation type="journal article" date="2020" name="Microbiol. Resour. Announc.">
        <title>Draft Genome Sequences of Thiorhodococcus mannitoliphagus and Thiorhodococcus minor, Purple Sulfur Photosynthetic Bacteria in the Gammaproteobacterial Family Chromatiaceae.</title>
        <authorList>
            <person name="Aviles F.A."/>
            <person name="Meyer T.E."/>
            <person name="Kyndt J.A."/>
        </authorList>
    </citation>
    <scope>NUCLEOTIDE SEQUENCE [LARGE SCALE GENOMIC DNA]</scope>
    <source>
        <strain evidence="4">DSM 18266</strain>
    </source>
</reference>
<protein>
    <recommendedName>
        <fullName evidence="5">Arylsulfotransferase N-terminal domain-containing protein</fullName>
    </recommendedName>
</protein>
<evidence type="ECO:0000256" key="2">
    <source>
        <dbReference type="SAM" id="SignalP"/>
    </source>
</evidence>
<dbReference type="Pfam" id="PF05935">
    <property type="entry name" value="Arylsulfotrans"/>
    <property type="match status" value="1"/>
</dbReference>
<evidence type="ECO:0008006" key="5">
    <source>
        <dbReference type="Google" id="ProtNLM"/>
    </source>
</evidence>
<dbReference type="InterPro" id="IPR010262">
    <property type="entry name" value="Arylsulfotransferase_bact"/>
</dbReference>
<accession>A0A6P1E6M2</accession>
<name>A0A6P1E6M2_9GAMM</name>
<dbReference type="EMBL" id="JAAIJR010000168">
    <property type="protein sequence ID" value="NEX23205.1"/>
    <property type="molecule type" value="Genomic_DNA"/>
</dbReference>
<evidence type="ECO:0000313" key="3">
    <source>
        <dbReference type="EMBL" id="NEX23205.1"/>
    </source>
</evidence>
<dbReference type="AlphaFoldDB" id="A0A6P1E6M2"/>
<dbReference type="PANTHER" id="PTHR35340">
    <property type="entry name" value="PQQ ENZYME REPEAT PROTEIN-RELATED"/>
    <property type="match status" value="1"/>
</dbReference>